<comment type="caution">
    <text evidence="1">The sequence shown here is derived from an EMBL/GenBank/DDBJ whole genome shotgun (WGS) entry which is preliminary data.</text>
</comment>
<dbReference type="EMBL" id="BTSX01000001">
    <property type="protein sequence ID" value="GMS79089.1"/>
    <property type="molecule type" value="Genomic_DNA"/>
</dbReference>
<gene>
    <name evidence="1" type="ORF">PENTCL1PPCAC_1264</name>
</gene>
<protein>
    <recommendedName>
        <fullName evidence="3">Ribosomal protein</fullName>
    </recommendedName>
</protein>
<evidence type="ECO:0008006" key="3">
    <source>
        <dbReference type="Google" id="ProtNLM"/>
    </source>
</evidence>
<dbReference type="AlphaFoldDB" id="A0AAV5SGD4"/>
<dbReference type="Proteomes" id="UP001432027">
    <property type="component" value="Unassembled WGS sequence"/>
</dbReference>
<proteinExistence type="predicted"/>
<accession>A0AAV5SGD4</accession>
<organism evidence="1 2">
    <name type="scientific">Pristionchus entomophagus</name>
    <dbReference type="NCBI Taxonomy" id="358040"/>
    <lineage>
        <taxon>Eukaryota</taxon>
        <taxon>Metazoa</taxon>
        <taxon>Ecdysozoa</taxon>
        <taxon>Nematoda</taxon>
        <taxon>Chromadorea</taxon>
        <taxon>Rhabditida</taxon>
        <taxon>Rhabditina</taxon>
        <taxon>Diplogasteromorpha</taxon>
        <taxon>Diplogasteroidea</taxon>
        <taxon>Neodiplogasteridae</taxon>
        <taxon>Pristionchus</taxon>
    </lineage>
</organism>
<evidence type="ECO:0000313" key="2">
    <source>
        <dbReference type="Proteomes" id="UP001432027"/>
    </source>
</evidence>
<sequence length="128" mass="13673">MRSTCSTRITARRPLVPVRPQRGSAVALIRSEGGGGCRRRGRLHDGTAHAANGDWRSFHDPYSSVRACQAGGEAAGLRRQCSAVVVDERDGLTGLHRLADHRHDDALADVAVVESKEACSVVCSRGSN</sequence>
<name>A0AAV5SGD4_9BILA</name>
<evidence type="ECO:0000313" key="1">
    <source>
        <dbReference type="EMBL" id="GMS79089.1"/>
    </source>
</evidence>
<keyword evidence="2" id="KW-1185">Reference proteome</keyword>
<reference evidence="1" key="1">
    <citation type="submission" date="2023-10" db="EMBL/GenBank/DDBJ databases">
        <title>Genome assembly of Pristionchus species.</title>
        <authorList>
            <person name="Yoshida K."/>
            <person name="Sommer R.J."/>
        </authorList>
    </citation>
    <scope>NUCLEOTIDE SEQUENCE</scope>
    <source>
        <strain evidence="1">RS0144</strain>
    </source>
</reference>